<dbReference type="AlphaFoldDB" id="A0A5B0NAJ1"/>
<keyword evidence="2" id="KW-0812">Transmembrane</keyword>
<accession>A0A5B0NAJ1</accession>
<dbReference type="Proteomes" id="UP000325313">
    <property type="component" value="Unassembled WGS sequence"/>
</dbReference>
<sequence length="109" mass="12159">MKDEQKQYYRLIGLTLSLLITISLIDHQTKQQLATTTTTTTTTPTDPHSKPLTILLLVIWLGFLFSFVGIVASDFFCPNLSTISLRLGLSENLAGVSKLNQLLKKYTTN</sequence>
<name>A0A5B0NAJ1_PUCGR</name>
<reference evidence="3 4" key="1">
    <citation type="submission" date="2019-05" db="EMBL/GenBank/DDBJ databases">
        <title>Emergence of the Ug99 lineage of the wheat stem rust pathogen through somatic hybridization.</title>
        <authorList>
            <person name="Li F."/>
            <person name="Upadhyaya N.M."/>
            <person name="Sperschneider J."/>
            <person name="Matny O."/>
            <person name="Nguyen-Phuc H."/>
            <person name="Mago R."/>
            <person name="Raley C."/>
            <person name="Miller M.E."/>
            <person name="Silverstein K.A.T."/>
            <person name="Henningsen E."/>
            <person name="Hirsch C.D."/>
            <person name="Visser B."/>
            <person name="Pretorius Z.A."/>
            <person name="Steffenson B.J."/>
            <person name="Schwessinger B."/>
            <person name="Dodds P.N."/>
            <person name="Figueroa M."/>
        </authorList>
    </citation>
    <scope>NUCLEOTIDE SEQUENCE [LARGE SCALE GENOMIC DNA]</scope>
    <source>
        <strain evidence="3 4">Ug99</strain>
    </source>
</reference>
<evidence type="ECO:0000313" key="4">
    <source>
        <dbReference type="Proteomes" id="UP000325313"/>
    </source>
</evidence>
<keyword evidence="1" id="KW-0813">Transport</keyword>
<feature type="transmembrane region" description="Helical" evidence="2">
    <location>
        <begin position="7"/>
        <end position="25"/>
    </location>
</feature>
<evidence type="ECO:0000313" key="3">
    <source>
        <dbReference type="EMBL" id="KAA1085108.1"/>
    </source>
</evidence>
<dbReference type="PANTHER" id="PTHR12266">
    <property type="entry name" value="NA+/CA2+ K+ INDEPENDENT EXCHANGER"/>
    <property type="match status" value="1"/>
</dbReference>
<dbReference type="InterPro" id="IPR051359">
    <property type="entry name" value="CaCA_antiporter"/>
</dbReference>
<evidence type="ECO:0000256" key="2">
    <source>
        <dbReference type="SAM" id="Phobius"/>
    </source>
</evidence>
<protein>
    <submittedName>
        <fullName evidence="3">Uncharacterized protein</fullName>
    </submittedName>
</protein>
<feature type="transmembrane region" description="Helical" evidence="2">
    <location>
        <begin position="54"/>
        <end position="77"/>
    </location>
</feature>
<gene>
    <name evidence="3" type="ORF">PGTUg99_003617</name>
</gene>
<keyword evidence="2" id="KW-0472">Membrane</keyword>
<organism evidence="3 4">
    <name type="scientific">Puccinia graminis f. sp. tritici</name>
    <dbReference type="NCBI Taxonomy" id="56615"/>
    <lineage>
        <taxon>Eukaryota</taxon>
        <taxon>Fungi</taxon>
        <taxon>Dikarya</taxon>
        <taxon>Basidiomycota</taxon>
        <taxon>Pucciniomycotina</taxon>
        <taxon>Pucciniomycetes</taxon>
        <taxon>Pucciniales</taxon>
        <taxon>Pucciniaceae</taxon>
        <taxon>Puccinia</taxon>
    </lineage>
</organism>
<dbReference type="GO" id="GO:0008324">
    <property type="term" value="F:monoatomic cation transmembrane transporter activity"/>
    <property type="evidence" value="ECO:0007669"/>
    <property type="project" value="TreeGrafter"/>
</dbReference>
<keyword evidence="2" id="KW-1133">Transmembrane helix</keyword>
<comment type="caution">
    <text evidence="3">The sequence shown here is derived from an EMBL/GenBank/DDBJ whole genome shotgun (WGS) entry which is preliminary data.</text>
</comment>
<evidence type="ECO:0000256" key="1">
    <source>
        <dbReference type="ARBA" id="ARBA00022448"/>
    </source>
</evidence>
<dbReference type="EMBL" id="VDEP01000417">
    <property type="protein sequence ID" value="KAA1085108.1"/>
    <property type="molecule type" value="Genomic_DNA"/>
</dbReference>
<dbReference type="PANTHER" id="PTHR12266:SF0">
    <property type="entry name" value="MITOCHONDRIAL SODIUM_CALCIUM EXCHANGER PROTEIN"/>
    <property type="match status" value="1"/>
</dbReference>
<dbReference type="GO" id="GO:0016020">
    <property type="term" value="C:membrane"/>
    <property type="evidence" value="ECO:0007669"/>
    <property type="project" value="TreeGrafter"/>
</dbReference>
<proteinExistence type="predicted"/>
<dbReference type="GO" id="GO:0006874">
    <property type="term" value="P:intracellular calcium ion homeostasis"/>
    <property type="evidence" value="ECO:0007669"/>
    <property type="project" value="TreeGrafter"/>
</dbReference>